<proteinExistence type="inferred from homology"/>
<dbReference type="RefSeq" id="XP_067543533.1">
    <property type="nucleotide sequence ID" value="XM_067688345.1"/>
</dbReference>
<reference evidence="9 10" key="1">
    <citation type="submission" date="2016-02" db="EMBL/GenBank/DDBJ databases">
        <title>Discovery of a natural microsporidian pathogen with a broad tissue tropism in Caenorhabditis elegans.</title>
        <authorList>
            <person name="Luallen R.J."/>
            <person name="Reinke A.W."/>
            <person name="Tong L."/>
            <person name="Botts M.R."/>
            <person name="Felix M.-A."/>
            <person name="Troemel E.R."/>
        </authorList>
    </citation>
    <scope>NUCLEOTIDE SEQUENCE [LARGE SCALE GENOMIC DNA]</scope>
    <source>
        <strain evidence="9 10">JUm2807</strain>
    </source>
</reference>
<keyword evidence="4 8" id="KW-0812">Transmembrane</keyword>
<dbReference type="AlphaFoldDB" id="A0A177EAG5"/>
<comment type="subcellular location">
    <subcellularLocation>
        <location evidence="1">Endoplasmic reticulum membrane</location>
        <topology evidence="1">Multi-pass membrane protein</topology>
    </subcellularLocation>
</comment>
<evidence type="ECO:0000256" key="1">
    <source>
        <dbReference type="ARBA" id="ARBA00004477"/>
    </source>
</evidence>
<dbReference type="OrthoDB" id="29558at2759"/>
<keyword evidence="10" id="KW-1185">Reference proteome</keyword>
<accession>A0A177EAG5</accession>
<evidence type="ECO:0000256" key="6">
    <source>
        <dbReference type="ARBA" id="ARBA00022989"/>
    </source>
</evidence>
<keyword evidence="7 8" id="KW-0472">Membrane</keyword>
<dbReference type="GeneID" id="93647277"/>
<protein>
    <recommendedName>
        <fullName evidence="3">Signal peptidase complex subunit 2</fullName>
    </recommendedName>
</protein>
<evidence type="ECO:0000256" key="5">
    <source>
        <dbReference type="ARBA" id="ARBA00022824"/>
    </source>
</evidence>
<evidence type="ECO:0000313" key="10">
    <source>
        <dbReference type="Proteomes" id="UP000185944"/>
    </source>
</evidence>
<dbReference type="STRING" id="1805483.A0A177EAG5"/>
<evidence type="ECO:0000256" key="8">
    <source>
        <dbReference type="SAM" id="Phobius"/>
    </source>
</evidence>
<comment type="similarity">
    <text evidence="2">Belongs to the SPCS2 family.</text>
</comment>
<dbReference type="EMBL" id="LTDL01000042">
    <property type="protein sequence ID" value="OAG28788.1"/>
    <property type="molecule type" value="Genomic_DNA"/>
</dbReference>
<keyword evidence="6 8" id="KW-1133">Transmembrane helix</keyword>
<dbReference type="Pfam" id="PF06703">
    <property type="entry name" value="SPC25"/>
    <property type="match status" value="1"/>
</dbReference>
<feature type="transmembrane region" description="Helical" evidence="8">
    <location>
        <begin position="76"/>
        <end position="94"/>
    </location>
</feature>
<organism evidence="9 10">
    <name type="scientific">Nematocida displodere</name>
    <dbReference type="NCBI Taxonomy" id="1805483"/>
    <lineage>
        <taxon>Eukaryota</taxon>
        <taxon>Fungi</taxon>
        <taxon>Fungi incertae sedis</taxon>
        <taxon>Microsporidia</taxon>
        <taxon>Nematocida</taxon>
    </lineage>
</organism>
<evidence type="ECO:0000256" key="2">
    <source>
        <dbReference type="ARBA" id="ARBA00007324"/>
    </source>
</evidence>
<evidence type="ECO:0000256" key="4">
    <source>
        <dbReference type="ARBA" id="ARBA00022692"/>
    </source>
</evidence>
<dbReference type="GO" id="GO:0006465">
    <property type="term" value="P:signal peptide processing"/>
    <property type="evidence" value="ECO:0007669"/>
    <property type="project" value="InterPro"/>
</dbReference>
<evidence type="ECO:0000256" key="3">
    <source>
        <dbReference type="ARBA" id="ARBA00017057"/>
    </source>
</evidence>
<gene>
    <name evidence="9" type="ORF">NEDG_00927</name>
</gene>
<comment type="caution">
    <text evidence="9">The sequence shown here is derived from an EMBL/GenBank/DDBJ whole genome shotgun (WGS) entry which is preliminary data.</text>
</comment>
<sequence>MNNLLTKYEERPVYSEIFSLESVKNDLDNLVVDYLQTVGEYQGKDHSTTVKIAMGLFTTTLTFILLALSLKLEFSAYKMYATIIVVLFWSAVYFDSLLMRFVFYHMFVGLGPNKEKVQVLTKISSPLANYTAMFYFGNKEIPNRVSVNVKNIYTDDGLLDHKKFFNVLSDGVQVPPTNTKE</sequence>
<name>A0A177EAG5_9MICR</name>
<dbReference type="GO" id="GO:0005787">
    <property type="term" value="C:signal peptidase complex"/>
    <property type="evidence" value="ECO:0007669"/>
    <property type="project" value="InterPro"/>
</dbReference>
<dbReference type="VEuPathDB" id="MicrosporidiaDB:NEDG_00927"/>
<evidence type="ECO:0000256" key="7">
    <source>
        <dbReference type="ARBA" id="ARBA00023136"/>
    </source>
</evidence>
<dbReference type="InterPro" id="IPR009582">
    <property type="entry name" value="Spc2/SPCS2"/>
</dbReference>
<feature type="transmembrane region" description="Helical" evidence="8">
    <location>
        <begin position="52"/>
        <end position="70"/>
    </location>
</feature>
<dbReference type="Proteomes" id="UP000185944">
    <property type="component" value="Unassembled WGS sequence"/>
</dbReference>
<keyword evidence="5" id="KW-0256">Endoplasmic reticulum</keyword>
<evidence type="ECO:0000313" key="9">
    <source>
        <dbReference type="EMBL" id="OAG28788.1"/>
    </source>
</evidence>